<sequence length="208" mass="22538">MPIADRHVTLYHNPKSRSKGVLILLEELGADYALERIDFDSGEQLAPEYLAINPMGKVPAIDHAGAVVTEQVAIYQYLADLYPEAGLAPAMGDPRRGPYLRWLAFYGSAFEPAIIDRALKREAPPRAMSPYADCDTVMGVVDDQLARGDYLLGDRCTAADVLWGSALGWMVGFGLMDPPAPTRAYVERMAARAAVQRAQAIDAAADAA</sequence>
<dbReference type="PROSITE" id="PS50404">
    <property type="entry name" value="GST_NTER"/>
    <property type="match status" value="1"/>
</dbReference>
<evidence type="ECO:0000259" key="1">
    <source>
        <dbReference type="PROSITE" id="PS50404"/>
    </source>
</evidence>
<comment type="caution">
    <text evidence="2">The sequence shown here is derived from an EMBL/GenBank/DDBJ whole genome shotgun (WGS) entry which is preliminary data.</text>
</comment>
<dbReference type="InterPro" id="IPR036249">
    <property type="entry name" value="Thioredoxin-like_sf"/>
</dbReference>
<dbReference type="Proteomes" id="UP000238261">
    <property type="component" value="Unassembled WGS sequence"/>
</dbReference>
<dbReference type="SFLD" id="SFLDG01150">
    <property type="entry name" value="Main.1:_Beta-like"/>
    <property type="match status" value="1"/>
</dbReference>
<dbReference type="SUPFAM" id="SSF47616">
    <property type="entry name" value="GST C-terminal domain-like"/>
    <property type="match status" value="1"/>
</dbReference>
<dbReference type="AlphaFoldDB" id="A0A2S7ES79"/>
<gene>
    <name evidence="2" type="ORF">XhyaCFBP1156_16990</name>
</gene>
<dbReference type="CDD" id="cd03046">
    <property type="entry name" value="GST_N_GTT1_like"/>
    <property type="match status" value="1"/>
</dbReference>
<dbReference type="InterPro" id="IPR004045">
    <property type="entry name" value="Glutathione_S-Trfase_N"/>
</dbReference>
<protein>
    <submittedName>
        <fullName evidence="2">Glutathione S-transferase family protein</fullName>
    </submittedName>
</protein>
<evidence type="ECO:0000313" key="3">
    <source>
        <dbReference type="Proteomes" id="UP000238261"/>
    </source>
</evidence>
<dbReference type="EMBL" id="MDEG01000020">
    <property type="protein sequence ID" value="PPU95958.1"/>
    <property type="molecule type" value="Genomic_DNA"/>
</dbReference>
<dbReference type="GO" id="GO:0016740">
    <property type="term" value="F:transferase activity"/>
    <property type="evidence" value="ECO:0007669"/>
    <property type="project" value="UniProtKB-KW"/>
</dbReference>
<keyword evidence="2" id="KW-0808">Transferase</keyword>
<dbReference type="CDD" id="cd03207">
    <property type="entry name" value="GST_C_8"/>
    <property type="match status" value="1"/>
</dbReference>
<dbReference type="Pfam" id="PF02798">
    <property type="entry name" value="GST_N"/>
    <property type="match status" value="1"/>
</dbReference>
<dbReference type="PANTHER" id="PTHR44051">
    <property type="entry name" value="GLUTATHIONE S-TRANSFERASE-RELATED"/>
    <property type="match status" value="1"/>
</dbReference>
<dbReference type="SFLD" id="SFLDS00019">
    <property type="entry name" value="Glutathione_Transferase_(cytos"/>
    <property type="match status" value="1"/>
</dbReference>
<accession>A0A2S7ES79</accession>
<evidence type="ECO:0000313" key="2">
    <source>
        <dbReference type="EMBL" id="PPU95958.1"/>
    </source>
</evidence>
<dbReference type="InterPro" id="IPR036282">
    <property type="entry name" value="Glutathione-S-Trfase_C_sf"/>
</dbReference>
<dbReference type="OrthoDB" id="5740960at2"/>
<keyword evidence="3" id="KW-1185">Reference proteome</keyword>
<proteinExistence type="predicted"/>
<dbReference type="Gene3D" id="3.40.30.10">
    <property type="entry name" value="Glutaredoxin"/>
    <property type="match status" value="1"/>
</dbReference>
<name>A0A2S7ES79_9XANT</name>
<dbReference type="SFLD" id="SFLDG00358">
    <property type="entry name" value="Main_(cytGST)"/>
    <property type="match status" value="1"/>
</dbReference>
<dbReference type="RefSeq" id="WP_046977755.1">
    <property type="nucleotide sequence ID" value="NZ_CP043476.1"/>
</dbReference>
<organism evidence="2 3">
    <name type="scientific">Xanthomonas hyacinthi</name>
    <dbReference type="NCBI Taxonomy" id="56455"/>
    <lineage>
        <taxon>Bacteria</taxon>
        <taxon>Pseudomonadati</taxon>
        <taxon>Pseudomonadota</taxon>
        <taxon>Gammaproteobacteria</taxon>
        <taxon>Lysobacterales</taxon>
        <taxon>Lysobacteraceae</taxon>
        <taxon>Xanthomonas</taxon>
    </lineage>
</organism>
<reference evidence="3" key="1">
    <citation type="submission" date="2016-08" db="EMBL/GenBank/DDBJ databases">
        <authorList>
            <person name="Merda D."/>
            <person name="Briand M."/>
            <person name="Taghouti G."/>
            <person name="Carrere S."/>
            <person name="Gouzy J."/>
            <person name="Portier P."/>
            <person name="Jacques M.-A."/>
            <person name="Fischer-Le Saux M."/>
        </authorList>
    </citation>
    <scope>NUCLEOTIDE SEQUENCE [LARGE SCALE GENOMIC DNA]</scope>
    <source>
        <strain evidence="3">CFBP1156</strain>
    </source>
</reference>
<feature type="domain" description="GST N-terminal" evidence="1">
    <location>
        <begin position="5"/>
        <end position="86"/>
    </location>
</feature>
<dbReference type="SUPFAM" id="SSF52833">
    <property type="entry name" value="Thioredoxin-like"/>
    <property type="match status" value="1"/>
</dbReference>
<dbReference type="InterPro" id="IPR040079">
    <property type="entry name" value="Glutathione_S-Trfase"/>
</dbReference>
<dbReference type="Gene3D" id="1.20.1050.10">
    <property type="match status" value="1"/>
</dbReference>
<dbReference type="PANTHER" id="PTHR44051:SF21">
    <property type="entry name" value="GLUTATHIONE S-TRANSFERASE FAMILY PROTEIN"/>
    <property type="match status" value="1"/>
</dbReference>